<evidence type="ECO:0000313" key="2">
    <source>
        <dbReference type="Proteomes" id="UP001151760"/>
    </source>
</evidence>
<proteinExistence type="predicted"/>
<accession>A0ABQ5BIN7</accession>
<comment type="caution">
    <text evidence="1">The sequence shown here is derived from an EMBL/GenBank/DDBJ whole genome shotgun (WGS) entry which is preliminary data.</text>
</comment>
<gene>
    <name evidence="1" type="ORF">Tco_0860331</name>
</gene>
<keyword evidence="2" id="KW-1185">Reference proteome</keyword>
<dbReference type="Proteomes" id="UP001151760">
    <property type="component" value="Unassembled WGS sequence"/>
</dbReference>
<evidence type="ECO:0000313" key="1">
    <source>
        <dbReference type="EMBL" id="GJT13289.1"/>
    </source>
</evidence>
<protein>
    <submittedName>
        <fullName evidence="1">Uncharacterized protein</fullName>
    </submittedName>
</protein>
<dbReference type="EMBL" id="BQNB010013217">
    <property type="protein sequence ID" value="GJT13289.1"/>
    <property type="molecule type" value="Genomic_DNA"/>
</dbReference>
<reference evidence="1" key="1">
    <citation type="journal article" date="2022" name="Int. J. Mol. Sci.">
        <title>Draft Genome of Tanacetum Coccineum: Genomic Comparison of Closely Related Tanacetum-Family Plants.</title>
        <authorList>
            <person name="Yamashiro T."/>
            <person name="Shiraishi A."/>
            <person name="Nakayama K."/>
            <person name="Satake H."/>
        </authorList>
    </citation>
    <scope>NUCLEOTIDE SEQUENCE</scope>
</reference>
<sequence length="189" mass="21048">MANKKNMSVINEGLKLIHTDNDVHSFFADAESNGKIHLYIAHKKQELGRCSLEEGLTIVEGDGDMNKMYDMAENIADEVELHDDKKYEGLSVDGYIDVVGSSKCCDLVHESVGYNGHSLPNMDKECFSNDVVSDVVVPDTLAYTLSLVLKKYRSKVSVTRKRSWLNSSKITSLRKGSGKRVGCEAKNQR</sequence>
<organism evidence="1 2">
    <name type="scientific">Tanacetum coccineum</name>
    <dbReference type="NCBI Taxonomy" id="301880"/>
    <lineage>
        <taxon>Eukaryota</taxon>
        <taxon>Viridiplantae</taxon>
        <taxon>Streptophyta</taxon>
        <taxon>Embryophyta</taxon>
        <taxon>Tracheophyta</taxon>
        <taxon>Spermatophyta</taxon>
        <taxon>Magnoliopsida</taxon>
        <taxon>eudicotyledons</taxon>
        <taxon>Gunneridae</taxon>
        <taxon>Pentapetalae</taxon>
        <taxon>asterids</taxon>
        <taxon>campanulids</taxon>
        <taxon>Asterales</taxon>
        <taxon>Asteraceae</taxon>
        <taxon>Asteroideae</taxon>
        <taxon>Anthemideae</taxon>
        <taxon>Anthemidinae</taxon>
        <taxon>Tanacetum</taxon>
    </lineage>
</organism>
<name>A0ABQ5BIN7_9ASTR</name>
<reference evidence="1" key="2">
    <citation type="submission" date="2022-01" db="EMBL/GenBank/DDBJ databases">
        <authorList>
            <person name="Yamashiro T."/>
            <person name="Shiraishi A."/>
            <person name="Satake H."/>
            <person name="Nakayama K."/>
        </authorList>
    </citation>
    <scope>NUCLEOTIDE SEQUENCE</scope>
</reference>